<sequence length="518" mass="58189">MALYLAGESVPCDYRDALGTSPASLAAYYPSFHPPAQYFEAAPDFFQPLKSLGGMLPASPPLPHYSLSRAPTFLSQPPPLPAEPFPGLPLPHYAKPQDPFSPREDSLVRAGAPGSPSPLYLSPPHNAARIPKAGAPEGQSHRYHFTEEELNAVLYGALRSSQLAGSVHAISGPRLYPASAVQSSYARPLDRDSLKLPEGRGLPQPVAYGDLSQVGVFCTDPIPKGVRFGPFQGKVVSISEIKIYDDNSLMWEIFECDRLSHFIDGKGASGNWMSLVNCARYPEEQNLTAIQCEGQIFYESCKEILPKQELLVWYGDCYVQFLGIPISLKDGEEGKKHPEDPEEAGESFKCDRCGKVFAYKYYRDKHLKYTRCVDQGDRKFPCNLCNRSFEKRDRLRIHILHVHERHRPHKCSECGKSFSQSSSLSKHMRVHSGERPYKCVYCNKAFTASSILRTHIRQHSGEKPFKCKHCGKVFASHAAHDSHVRRMHSKEECICSMCGEHFLEQEDYQVHLKMHDAY</sequence>
<comment type="subcellular location">
    <subcellularLocation>
        <location evidence="1">Nucleus</location>
    </subcellularLocation>
</comment>
<feature type="domain" description="C2H2-type" evidence="12">
    <location>
        <begin position="348"/>
        <end position="379"/>
    </location>
</feature>
<evidence type="ECO:0000256" key="5">
    <source>
        <dbReference type="ARBA" id="ARBA00022833"/>
    </source>
</evidence>
<dbReference type="Gene3D" id="3.30.160.60">
    <property type="entry name" value="Classic Zinc Finger"/>
    <property type="match status" value="4"/>
</dbReference>
<dbReference type="FunFam" id="3.30.160.60:FF:001029">
    <property type="entry name" value="PR domain containing 14"/>
    <property type="match status" value="1"/>
</dbReference>
<reference evidence="14" key="1">
    <citation type="submission" date="2025-08" db="UniProtKB">
        <authorList>
            <consortium name="Ensembl"/>
        </authorList>
    </citation>
    <scope>IDENTIFICATION</scope>
</reference>
<dbReference type="GO" id="GO:0006357">
    <property type="term" value="P:regulation of transcription by RNA polymerase II"/>
    <property type="evidence" value="ECO:0007669"/>
    <property type="project" value="TreeGrafter"/>
</dbReference>
<dbReference type="SUPFAM" id="SSF82199">
    <property type="entry name" value="SET domain"/>
    <property type="match status" value="1"/>
</dbReference>
<feature type="region of interest" description="Disordered" evidence="11">
    <location>
        <begin position="95"/>
        <end position="122"/>
    </location>
</feature>
<dbReference type="AlphaFoldDB" id="A0A8B9FDA9"/>
<feature type="domain" description="C2H2-type" evidence="12">
    <location>
        <begin position="409"/>
        <end position="436"/>
    </location>
</feature>
<evidence type="ECO:0000256" key="7">
    <source>
        <dbReference type="ARBA" id="ARBA00023125"/>
    </source>
</evidence>
<evidence type="ECO:0000256" key="11">
    <source>
        <dbReference type="SAM" id="MobiDB-lite"/>
    </source>
</evidence>
<keyword evidence="7" id="KW-0238">DNA-binding</keyword>
<dbReference type="SMART" id="SM00355">
    <property type="entry name" value="ZnF_C2H2"/>
    <property type="match status" value="6"/>
</dbReference>
<evidence type="ECO:0000313" key="15">
    <source>
        <dbReference type="Proteomes" id="UP000694522"/>
    </source>
</evidence>
<dbReference type="InterPro" id="IPR046341">
    <property type="entry name" value="SET_dom_sf"/>
</dbReference>
<organism evidence="14 15">
    <name type="scientific">Amazona collaria</name>
    <name type="common">yellow-billed parrot</name>
    <dbReference type="NCBI Taxonomy" id="241587"/>
    <lineage>
        <taxon>Eukaryota</taxon>
        <taxon>Metazoa</taxon>
        <taxon>Chordata</taxon>
        <taxon>Craniata</taxon>
        <taxon>Vertebrata</taxon>
        <taxon>Euteleostomi</taxon>
        <taxon>Archelosauria</taxon>
        <taxon>Archosauria</taxon>
        <taxon>Dinosauria</taxon>
        <taxon>Saurischia</taxon>
        <taxon>Theropoda</taxon>
        <taxon>Coelurosauria</taxon>
        <taxon>Aves</taxon>
        <taxon>Neognathae</taxon>
        <taxon>Neoaves</taxon>
        <taxon>Telluraves</taxon>
        <taxon>Australaves</taxon>
        <taxon>Psittaciformes</taxon>
        <taxon>Psittacidae</taxon>
        <taxon>Amazona</taxon>
    </lineage>
</organism>
<keyword evidence="8" id="KW-0804">Transcription</keyword>
<dbReference type="GO" id="GO:0008270">
    <property type="term" value="F:zinc ion binding"/>
    <property type="evidence" value="ECO:0007669"/>
    <property type="project" value="UniProtKB-KW"/>
</dbReference>
<feature type="domain" description="SET" evidence="13">
    <location>
        <begin position="197"/>
        <end position="315"/>
    </location>
</feature>
<name>A0A8B9FDA9_9PSIT</name>
<keyword evidence="5" id="KW-0862">Zinc</keyword>
<feature type="domain" description="C2H2-type" evidence="12">
    <location>
        <begin position="493"/>
        <end position="518"/>
    </location>
</feature>
<keyword evidence="6" id="KW-0805">Transcription regulation</keyword>
<evidence type="ECO:0000256" key="8">
    <source>
        <dbReference type="ARBA" id="ARBA00023163"/>
    </source>
</evidence>
<dbReference type="PANTHER" id="PTHR16515">
    <property type="entry name" value="PR DOMAIN ZINC FINGER PROTEIN"/>
    <property type="match status" value="1"/>
</dbReference>
<feature type="domain" description="C2H2-type" evidence="12">
    <location>
        <begin position="437"/>
        <end position="464"/>
    </location>
</feature>
<protein>
    <submittedName>
        <fullName evidence="14">PR/SET domain 14</fullName>
    </submittedName>
</protein>
<reference evidence="14" key="2">
    <citation type="submission" date="2025-09" db="UniProtKB">
        <authorList>
            <consortium name="Ensembl"/>
        </authorList>
    </citation>
    <scope>IDENTIFICATION</scope>
</reference>
<keyword evidence="9" id="KW-0539">Nucleus</keyword>
<dbReference type="CDD" id="cd19198">
    <property type="entry name" value="PR-SET_PRDM14"/>
    <property type="match status" value="1"/>
</dbReference>
<dbReference type="InterPro" id="IPR050331">
    <property type="entry name" value="Zinc_finger"/>
</dbReference>
<evidence type="ECO:0000259" key="12">
    <source>
        <dbReference type="PROSITE" id="PS50157"/>
    </source>
</evidence>
<dbReference type="GO" id="GO:0005634">
    <property type="term" value="C:nucleus"/>
    <property type="evidence" value="ECO:0007669"/>
    <property type="project" value="UniProtKB-SubCell"/>
</dbReference>
<keyword evidence="3" id="KW-0677">Repeat</keyword>
<dbReference type="Pfam" id="PF21549">
    <property type="entry name" value="PRDM2_PR"/>
    <property type="match status" value="1"/>
</dbReference>
<evidence type="ECO:0000259" key="13">
    <source>
        <dbReference type="PROSITE" id="PS50280"/>
    </source>
</evidence>
<keyword evidence="4 10" id="KW-0863">Zinc-finger</keyword>
<dbReference type="Pfam" id="PF00096">
    <property type="entry name" value="zf-C2H2"/>
    <property type="match status" value="3"/>
</dbReference>
<dbReference type="PROSITE" id="PS50157">
    <property type="entry name" value="ZINC_FINGER_C2H2_2"/>
    <property type="match status" value="6"/>
</dbReference>
<accession>A0A8B9FDA9</accession>
<dbReference type="Ensembl" id="ENSACOT00000008449.1">
    <property type="protein sequence ID" value="ENSACOP00000008160.1"/>
    <property type="gene ID" value="ENSACOG00000005716.1"/>
</dbReference>
<dbReference type="PANTHER" id="PTHR16515:SF19">
    <property type="entry name" value="PR DOMAIN ZINC FINGER PROTEIN 14"/>
    <property type="match status" value="1"/>
</dbReference>
<dbReference type="InterPro" id="IPR001214">
    <property type="entry name" value="SET_dom"/>
</dbReference>
<dbReference type="Gene3D" id="2.170.270.10">
    <property type="entry name" value="SET domain"/>
    <property type="match status" value="1"/>
</dbReference>
<evidence type="ECO:0000256" key="1">
    <source>
        <dbReference type="ARBA" id="ARBA00004123"/>
    </source>
</evidence>
<dbReference type="InterPro" id="IPR044408">
    <property type="entry name" value="PRDM14_PR-SET"/>
</dbReference>
<dbReference type="InterPro" id="IPR013087">
    <property type="entry name" value="Znf_C2H2_type"/>
</dbReference>
<evidence type="ECO:0000313" key="14">
    <source>
        <dbReference type="Ensembl" id="ENSACOP00000008160.1"/>
    </source>
</evidence>
<proteinExistence type="predicted"/>
<dbReference type="Proteomes" id="UP000694522">
    <property type="component" value="Unplaced"/>
</dbReference>
<evidence type="ECO:0000256" key="9">
    <source>
        <dbReference type="ARBA" id="ARBA00023242"/>
    </source>
</evidence>
<dbReference type="FunFam" id="3.30.160.60:FF:000480">
    <property type="entry name" value="PR domain zinc finger protein 14"/>
    <property type="match status" value="1"/>
</dbReference>
<dbReference type="SUPFAM" id="SSF57667">
    <property type="entry name" value="beta-beta-alpha zinc fingers"/>
    <property type="match status" value="3"/>
</dbReference>
<evidence type="ECO:0000256" key="6">
    <source>
        <dbReference type="ARBA" id="ARBA00023015"/>
    </source>
</evidence>
<dbReference type="PROSITE" id="PS00028">
    <property type="entry name" value="ZINC_FINGER_C2H2_1"/>
    <property type="match status" value="5"/>
</dbReference>
<evidence type="ECO:0000256" key="4">
    <source>
        <dbReference type="ARBA" id="ARBA00022771"/>
    </source>
</evidence>
<dbReference type="FunFam" id="2.170.270.10:FF:000074">
    <property type="entry name" value="PR domain 14"/>
    <property type="match status" value="1"/>
</dbReference>
<dbReference type="PROSITE" id="PS50280">
    <property type="entry name" value="SET"/>
    <property type="match status" value="1"/>
</dbReference>
<keyword evidence="2" id="KW-0479">Metal-binding</keyword>
<evidence type="ECO:0000256" key="10">
    <source>
        <dbReference type="PROSITE-ProRule" id="PRU00042"/>
    </source>
</evidence>
<feature type="domain" description="C2H2-type" evidence="12">
    <location>
        <begin position="465"/>
        <end position="493"/>
    </location>
</feature>
<feature type="compositionally biased region" description="Low complexity" evidence="11">
    <location>
        <begin position="113"/>
        <end position="122"/>
    </location>
</feature>
<dbReference type="FunFam" id="3.30.160.60:FF:000450">
    <property type="entry name" value="PR domain zinc finger protein 14"/>
    <property type="match status" value="1"/>
</dbReference>
<evidence type="ECO:0000256" key="3">
    <source>
        <dbReference type="ARBA" id="ARBA00022737"/>
    </source>
</evidence>
<evidence type="ECO:0000256" key="2">
    <source>
        <dbReference type="ARBA" id="ARBA00022723"/>
    </source>
</evidence>
<feature type="domain" description="C2H2-type" evidence="12">
    <location>
        <begin position="380"/>
        <end position="408"/>
    </location>
</feature>
<dbReference type="InterPro" id="IPR036236">
    <property type="entry name" value="Znf_C2H2_sf"/>
</dbReference>
<dbReference type="GO" id="GO:0000977">
    <property type="term" value="F:RNA polymerase II transcription regulatory region sequence-specific DNA binding"/>
    <property type="evidence" value="ECO:0007669"/>
    <property type="project" value="TreeGrafter"/>
</dbReference>
<keyword evidence="15" id="KW-1185">Reference proteome</keyword>